<keyword evidence="6" id="KW-1185">Reference proteome</keyword>
<dbReference type="PANTHER" id="PTHR13932:SF5">
    <property type="entry name" value="RADICAL S-ADENOSYL METHIONINE DOMAIN-CONTAINING PROTEIN 1, MITOCHONDRIAL"/>
    <property type="match status" value="1"/>
</dbReference>
<evidence type="ECO:0000256" key="2">
    <source>
        <dbReference type="RuleBase" id="RU364116"/>
    </source>
</evidence>
<keyword evidence="2" id="KW-0408">Iron</keyword>
<evidence type="ECO:0000313" key="5">
    <source>
        <dbReference type="EMBL" id="MBN8429371.1"/>
    </source>
</evidence>
<dbReference type="PANTHER" id="PTHR13932">
    <property type="entry name" value="COPROPORPHYRINIGEN III OXIDASE"/>
    <property type="match status" value="1"/>
</dbReference>
<keyword evidence="2" id="KW-0004">4Fe-4S</keyword>
<dbReference type="InterPro" id="IPR010723">
    <property type="entry name" value="HemN_C"/>
</dbReference>
<dbReference type="InterPro" id="IPR004559">
    <property type="entry name" value="HemW-like"/>
</dbReference>
<protein>
    <recommendedName>
        <fullName evidence="2">Heme chaperone HemW</fullName>
    </recommendedName>
</protein>
<keyword evidence="2" id="KW-0479">Metal-binding</keyword>
<evidence type="ECO:0000256" key="1">
    <source>
        <dbReference type="ARBA" id="ARBA00006100"/>
    </source>
</evidence>
<dbReference type="SMART" id="SM00729">
    <property type="entry name" value="Elp3"/>
    <property type="match status" value="1"/>
</dbReference>
<organism evidence="5 6">
    <name type="scientific">Microbulbifer salipaludis</name>
    <dbReference type="NCBI Taxonomy" id="187980"/>
    <lineage>
        <taxon>Bacteria</taxon>
        <taxon>Pseudomonadati</taxon>
        <taxon>Pseudomonadota</taxon>
        <taxon>Gammaproteobacteria</taxon>
        <taxon>Cellvibrionales</taxon>
        <taxon>Microbulbiferaceae</taxon>
        <taxon>Microbulbifer</taxon>
    </lineage>
</organism>
<evidence type="ECO:0000313" key="6">
    <source>
        <dbReference type="Proteomes" id="UP000664293"/>
    </source>
</evidence>
<evidence type="ECO:0000259" key="4">
    <source>
        <dbReference type="PROSITE" id="PS51918"/>
    </source>
</evidence>
<dbReference type="Pfam" id="PF06969">
    <property type="entry name" value="HemN_C"/>
    <property type="match status" value="1"/>
</dbReference>
<comment type="function">
    <text evidence="2">Probably acts as a heme chaperone, transferring heme to an unknown acceptor. Binds one molecule of heme per monomer, possibly covalently. Binds 1 [4Fe-4S] cluster. The cluster is coordinated with 3 cysteines and an exchangeable S-adenosyl-L-methionine.</text>
</comment>
<accession>A0ABS3E256</accession>
<dbReference type="InterPro" id="IPR007197">
    <property type="entry name" value="rSAM"/>
</dbReference>
<dbReference type="PROSITE" id="PS51918">
    <property type="entry name" value="RADICAL_SAM"/>
    <property type="match status" value="1"/>
</dbReference>
<comment type="caution">
    <text evidence="5">The sequence shown here is derived from an EMBL/GenBank/DDBJ whole genome shotgun (WGS) entry which is preliminary data.</text>
</comment>
<keyword evidence="2" id="KW-0411">Iron-sulfur</keyword>
<gene>
    <name evidence="5" type="primary">hemW</name>
    <name evidence="5" type="ORF">JF535_00775</name>
</gene>
<dbReference type="SFLD" id="SFLDF00562">
    <property type="entry name" value="HemN-like__clustered_with_heat"/>
    <property type="match status" value="1"/>
</dbReference>
<keyword evidence="2" id="KW-0949">S-adenosyl-L-methionine</keyword>
<comment type="similarity">
    <text evidence="1">Belongs to the anaerobic coproporphyrinogen-III oxidase family. HemW subfamily.</text>
</comment>
<dbReference type="InterPro" id="IPR006638">
    <property type="entry name" value="Elp3/MiaA/NifB-like_rSAM"/>
</dbReference>
<dbReference type="Proteomes" id="UP000664293">
    <property type="component" value="Unassembled WGS sequence"/>
</dbReference>
<feature type="domain" description="Radical SAM core" evidence="4">
    <location>
        <begin position="1"/>
        <end position="253"/>
    </location>
</feature>
<dbReference type="InterPro" id="IPR034505">
    <property type="entry name" value="Coproporphyrinogen-III_oxidase"/>
</dbReference>
<dbReference type="SUPFAM" id="SSF102114">
    <property type="entry name" value="Radical SAM enzymes"/>
    <property type="match status" value="1"/>
</dbReference>
<dbReference type="CDD" id="cd01335">
    <property type="entry name" value="Radical_SAM"/>
    <property type="match status" value="1"/>
</dbReference>
<keyword evidence="2" id="KW-0963">Cytoplasm</keyword>
<keyword evidence="2" id="KW-0143">Chaperone</keyword>
<proteinExistence type="inferred from homology"/>
<dbReference type="NCBIfam" id="TIGR00539">
    <property type="entry name" value="hemN_rel"/>
    <property type="match status" value="1"/>
</dbReference>
<feature type="region of interest" description="Disordered" evidence="3">
    <location>
        <begin position="28"/>
        <end position="56"/>
    </location>
</feature>
<dbReference type="InterPro" id="IPR058240">
    <property type="entry name" value="rSAM_sf"/>
</dbReference>
<sequence>MLPPLSLYVHIPWCVRKCPYCDFNSHQVPAADRSSGSGEHVSIRHGTNSEPAASQLPEAEYVDQLERDLRSQLGWIQGRKLGSIFFGGGTPSLFSPLAIERILNLAESLVGFAPDIEITLEANPGTFEQAKFAGYHSAGVNRLSIGVQSFDPLQLQNLGRIHSGAEAHTAATQARAAGFDNINIDLMHGLPGQGEVDALQDLKQAVALGAEHISWYQLTIEPNTAFYSAPPVTPGSEQIAEIQQAGRAYLAGEGYGRYEVSAYARTGLASRHNLNYWSFADYIGIGAGAHGKFILPDSGRIIRTQRTRAPRDYLALGCALGKGGGDFPQAKVTDVAIAERPLEFLMNTLRLEKGVPAMSFPAYTGLPLSTLAGEWAKLEAMQLVEPLGPRISTTEFGYDYVDEILQRFLPSD</sequence>
<comment type="subcellular location">
    <subcellularLocation>
        <location evidence="2">Cytoplasm</location>
    </subcellularLocation>
</comment>
<reference evidence="5 6" key="1">
    <citation type="submission" date="2020-12" db="EMBL/GenBank/DDBJ databases">
        <title>Oil enriched cultivation method for isolating marine PHA-producing bacteria.</title>
        <authorList>
            <person name="Zheng W."/>
            <person name="Yu S."/>
            <person name="Huang Y."/>
        </authorList>
    </citation>
    <scope>NUCLEOTIDE SEQUENCE [LARGE SCALE GENOMIC DNA]</scope>
    <source>
        <strain evidence="5 6">SN0-2</strain>
    </source>
</reference>
<evidence type="ECO:0000256" key="3">
    <source>
        <dbReference type="SAM" id="MobiDB-lite"/>
    </source>
</evidence>
<dbReference type="Pfam" id="PF04055">
    <property type="entry name" value="Radical_SAM"/>
    <property type="match status" value="1"/>
</dbReference>
<keyword evidence="2" id="KW-0349">Heme</keyword>
<name>A0ABS3E256_9GAMM</name>
<dbReference type="Gene3D" id="3.30.750.200">
    <property type="match status" value="1"/>
</dbReference>
<dbReference type="SFLD" id="SFLDG01065">
    <property type="entry name" value="anaerobic_coproporphyrinogen-I"/>
    <property type="match status" value="1"/>
</dbReference>
<dbReference type="EMBL" id="JAEKJR010000001">
    <property type="protein sequence ID" value="MBN8429371.1"/>
    <property type="molecule type" value="Genomic_DNA"/>
</dbReference>
<dbReference type="SFLD" id="SFLDS00029">
    <property type="entry name" value="Radical_SAM"/>
    <property type="match status" value="1"/>
</dbReference>